<reference evidence="3" key="1">
    <citation type="submission" date="2016-10" db="EMBL/GenBank/DDBJ databases">
        <authorList>
            <person name="Varghese N."/>
            <person name="Submissions S."/>
        </authorList>
    </citation>
    <scope>NUCLEOTIDE SEQUENCE [LARGE SCALE GENOMIC DNA]</scope>
    <source>
        <strain evidence="3">DSM 19482</strain>
    </source>
</reference>
<dbReference type="EMBL" id="FTPU01000061">
    <property type="protein sequence ID" value="SIT98653.1"/>
    <property type="molecule type" value="Genomic_DNA"/>
</dbReference>
<accession>A0A1U7Q1G4</accession>
<dbReference type="Pfam" id="PF19515">
    <property type="entry name" value="DUF6048"/>
    <property type="match status" value="1"/>
</dbReference>
<keyword evidence="3" id="KW-1185">Reference proteome</keyword>
<keyword evidence="1" id="KW-0732">Signal</keyword>
<protein>
    <recommendedName>
        <fullName evidence="4">Outer membrane protein beta-barrel domain-containing protein</fullName>
    </recommendedName>
</protein>
<evidence type="ECO:0000256" key="1">
    <source>
        <dbReference type="SAM" id="SignalP"/>
    </source>
</evidence>
<dbReference type="STRING" id="1121284.SAMN05660493_03209"/>
<dbReference type="InterPro" id="IPR046111">
    <property type="entry name" value="DUF6048"/>
</dbReference>
<evidence type="ECO:0000313" key="3">
    <source>
        <dbReference type="Proteomes" id="UP000187261"/>
    </source>
</evidence>
<evidence type="ECO:0008006" key="4">
    <source>
        <dbReference type="Google" id="ProtNLM"/>
    </source>
</evidence>
<gene>
    <name evidence="2" type="ORF">SAMN05660493_03209</name>
</gene>
<name>A0A1U7Q1G4_9FLAO</name>
<dbReference type="AlphaFoldDB" id="A0A1U7Q1G4"/>
<evidence type="ECO:0000313" key="2">
    <source>
        <dbReference type="EMBL" id="SIT98653.1"/>
    </source>
</evidence>
<dbReference type="Proteomes" id="UP000187261">
    <property type="component" value="Unassembled WGS sequence"/>
</dbReference>
<sequence length="231" mass="25960">MNKIKHHYLMKAKSIFIFGFSIFSVAGFAQKNDIAKKQDSAKYRYKPNFIIGVDVLNLGTGLFSDRKLFQGFISSRISRRVHAVADLGYDKNIYQKNGYDAKADGLFIKVGGFYMLASDPENDMNGFYAGAKLAGSFYSQEYMAIPVKGLNSQGITVSFDPSTQSSYWVEGLLGARIQLFESPFFIDVNLQPRYLAYTTKQDEITPMIIPGFGRSSGSFSMGFSWNIAYRF</sequence>
<feature type="chain" id="PRO_5013250945" description="Outer membrane protein beta-barrel domain-containing protein" evidence="1">
    <location>
        <begin position="27"/>
        <end position="231"/>
    </location>
</feature>
<organism evidence="2 3">
    <name type="scientific">Epilithonimonas bovis DSM 19482</name>
    <dbReference type="NCBI Taxonomy" id="1121284"/>
    <lineage>
        <taxon>Bacteria</taxon>
        <taxon>Pseudomonadati</taxon>
        <taxon>Bacteroidota</taxon>
        <taxon>Flavobacteriia</taxon>
        <taxon>Flavobacteriales</taxon>
        <taxon>Weeksellaceae</taxon>
        <taxon>Chryseobacterium group</taxon>
        <taxon>Epilithonimonas</taxon>
    </lineage>
</organism>
<feature type="signal peptide" evidence="1">
    <location>
        <begin position="1"/>
        <end position="26"/>
    </location>
</feature>
<proteinExistence type="predicted"/>